<dbReference type="SMART" id="SM00697">
    <property type="entry name" value="DM8"/>
    <property type="match status" value="1"/>
</dbReference>
<proteinExistence type="predicted"/>
<evidence type="ECO:0000313" key="2">
    <source>
        <dbReference type="RefSeq" id="XP_030388106.1"/>
    </source>
</evidence>
<dbReference type="AlphaFoldDB" id="A0A6J2UI44"/>
<protein>
    <submittedName>
        <fullName evidence="2">Uncharacterized protein LOC115634489</fullName>
    </submittedName>
</protein>
<dbReference type="InterPro" id="IPR010512">
    <property type="entry name" value="DUF1091"/>
</dbReference>
<accession>A0A6J2UI44</accession>
<organism evidence="1 2">
    <name type="scientific">Drosophila lebanonensis</name>
    <name type="common">Fruit fly</name>
    <name type="synonym">Scaptodrosophila lebanonensis</name>
    <dbReference type="NCBI Taxonomy" id="7225"/>
    <lineage>
        <taxon>Eukaryota</taxon>
        <taxon>Metazoa</taxon>
        <taxon>Ecdysozoa</taxon>
        <taxon>Arthropoda</taxon>
        <taxon>Hexapoda</taxon>
        <taxon>Insecta</taxon>
        <taxon>Pterygota</taxon>
        <taxon>Neoptera</taxon>
        <taxon>Endopterygota</taxon>
        <taxon>Diptera</taxon>
        <taxon>Brachycera</taxon>
        <taxon>Muscomorpha</taxon>
        <taxon>Ephydroidea</taxon>
        <taxon>Drosophilidae</taxon>
        <taxon>Scaptodrosophila</taxon>
    </lineage>
</organism>
<dbReference type="Proteomes" id="UP000504634">
    <property type="component" value="Unplaced"/>
</dbReference>
<keyword evidence="1" id="KW-1185">Reference proteome</keyword>
<dbReference type="GeneID" id="115634489"/>
<gene>
    <name evidence="2" type="primary">LOC115634489</name>
</gene>
<name>A0A6J2UI44_DROLE</name>
<dbReference type="Pfam" id="PF06477">
    <property type="entry name" value="DUF1091"/>
    <property type="match status" value="1"/>
</dbReference>
<dbReference type="OrthoDB" id="7789165at2759"/>
<dbReference type="RefSeq" id="XP_030388106.1">
    <property type="nucleotide sequence ID" value="XM_030532246.1"/>
</dbReference>
<evidence type="ECO:0000313" key="1">
    <source>
        <dbReference type="Proteomes" id="UP000504634"/>
    </source>
</evidence>
<sequence>MQLDLLKPPVSNISVNFNIKKKLSGYRPFLYNVTFDFCRYQKHKNSYPLFKIIHGTIMNSSNFDHNCPYNHSIIIDNYVVKDESFKLTPFPSGSYLYEIIIGAYNIWRAVLTVYFDVKLN</sequence>
<reference evidence="2" key="1">
    <citation type="submission" date="2025-08" db="UniProtKB">
        <authorList>
            <consortium name="RefSeq"/>
        </authorList>
    </citation>
    <scope>IDENTIFICATION</scope>
    <source>
        <strain evidence="2">11010-0011.00</strain>
        <tissue evidence="2">Whole body</tissue>
    </source>
</reference>
<dbReference type="PANTHER" id="PTHR20898:SF0">
    <property type="entry name" value="DAEDALUS ON 3-RELATED"/>
    <property type="match status" value="1"/>
</dbReference>
<dbReference type="PANTHER" id="PTHR20898">
    <property type="entry name" value="DAEDALUS ON 3-RELATED-RELATED"/>
    <property type="match status" value="1"/>
</dbReference>